<geneLocation type="plasmid" evidence="1">
    <name>megaplasmid pMP7017</name>
</geneLocation>
<dbReference type="EMBL" id="KM406416">
    <property type="protein sequence ID" value="AIW55128.1"/>
    <property type="molecule type" value="Genomic_DNA"/>
</dbReference>
<gene>
    <name evidence="1" type="ORF">B7017_p0074</name>
</gene>
<reference evidence="1" key="1">
    <citation type="journal article" date="2015" name="Appl. Environ. Microbiol.">
        <title>Discovery of a conjugative megaplasmid in Bifidobacterium breve.</title>
        <authorList>
            <person name="Bottacini F."/>
            <person name="O'Connell Motherway M."/>
            <person name="Casey E."/>
            <person name="McDonnell B."/>
            <person name="Mahony J."/>
            <person name="Ventura M."/>
            <person name="van Sinderen D."/>
        </authorList>
    </citation>
    <scope>NUCLEOTIDE SEQUENCE</scope>
    <source>
        <strain evidence="1">JCM 7017</strain>
        <plasmid evidence="1">megaplasmid pMP7017</plasmid>
    </source>
</reference>
<dbReference type="RefSeq" id="WP_052791074.1">
    <property type="nucleotide sequence ID" value="NZ_JAWWYB010000005.1"/>
</dbReference>
<evidence type="ECO:0000313" key="1">
    <source>
        <dbReference type="EMBL" id="AIW55128.1"/>
    </source>
</evidence>
<name>A0A0A0UV47_BIFBR</name>
<accession>A0A0A0UV47</accession>
<organism evidence="1">
    <name type="scientific">Bifidobacterium breve</name>
    <dbReference type="NCBI Taxonomy" id="1685"/>
    <lineage>
        <taxon>Bacteria</taxon>
        <taxon>Bacillati</taxon>
        <taxon>Actinomycetota</taxon>
        <taxon>Actinomycetes</taxon>
        <taxon>Bifidobacteriales</taxon>
        <taxon>Bifidobacteriaceae</taxon>
        <taxon>Bifidobacterium</taxon>
    </lineage>
</organism>
<dbReference type="AlphaFoldDB" id="A0A0A0UV47"/>
<proteinExistence type="predicted"/>
<evidence type="ECO:0008006" key="2">
    <source>
        <dbReference type="Google" id="ProtNLM"/>
    </source>
</evidence>
<protein>
    <recommendedName>
        <fullName evidence="2">DGQHR domain-containing protein</fullName>
    </recommendedName>
</protein>
<keyword evidence="1" id="KW-0614">Plasmid</keyword>
<sequence length="272" mass="30271">MEEKITAKVETITPDIAKTMLGENVNNRRISRDNVNMFAREMRNGEWRFNGEAIKFGKDGCLLDGQHRLLAVIAADKPLTTLVIRGLEDETQQTMDSGKTRTLGDVLTLRGEKNSTQLASLARAVYLADQLGMEAAAQNDLKPTRGEIIAFIDQTPQLADVLAASRAFRSQSGDMLTSSMFASLWWTFAHIDTDAANRFFISLVSGANLQADDPILILRNTLMSQPHKAGRSTRDNRVRIAALTIKAWNKWRKGKPLRQLKFSAGESFPTPH</sequence>